<evidence type="ECO:0000313" key="1">
    <source>
        <dbReference type="EMBL" id="NIF23693.1"/>
    </source>
</evidence>
<gene>
    <name evidence="1" type="ORF">F3J40_19115</name>
</gene>
<comment type="caution">
    <text evidence="1">The sequence shown here is derived from an EMBL/GenBank/DDBJ whole genome shotgun (WGS) entry which is preliminary data.</text>
</comment>
<keyword evidence="2" id="KW-1185">Reference proteome</keyword>
<evidence type="ECO:0000313" key="2">
    <source>
        <dbReference type="Proteomes" id="UP001515683"/>
    </source>
</evidence>
<dbReference type="Proteomes" id="UP001515683">
    <property type="component" value="Unassembled WGS sequence"/>
</dbReference>
<name>A0ABX0REB0_9GAMM</name>
<protein>
    <submittedName>
        <fullName evidence="1">CHAP domain-containing protein</fullName>
    </submittedName>
</protein>
<accession>A0ABX0REB0</accession>
<proteinExistence type="predicted"/>
<organism evidence="1 2">
    <name type="scientific">Candidatus Pantoea multigeneris</name>
    <dbReference type="NCBI Taxonomy" id="2608357"/>
    <lineage>
        <taxon>Bacteria</taxon>
        <taxon>Pseudomonadati</taxon>
        <taxon>Pseudomonadota</taxon>
        <taxon>Gammaproteobacteria</taxon>
        <taxon>Enterobacterales</taxon>
        <taxon>Erwiniaceae</taxon>
        <taxon>Pantoea</taxon>
    </lineage>
</organism>
<reference evidence="1 2" key="1">
    <citation type="journal article" date="2019" name="bioRxiv">
        <title>Bacteria contribute to plant secondary compound degradation in a generalist herbivore system.</title>
        <authorList>
            <person name="Francoeur C.B."/>
            <person name="Khadempour L."/>
            <person name="Moreira-Soto R.D."/>
            <person name="Gotting K."/>
            <person name="Book A.J."/>
            <person name="Pinto-Tomas A.A."/>
            <person name="Keefover-Ring K."/>
            <person name="Currie C.R."/>
        </authorList>
    </citation>
    <scope>NUCLEOTIDE SEQUENCE [LARGE SCALE GENOMIC DNA]</scope>
    <source>
        <strain evidence="1">Acro-835</strain>
    </source>
</reference>
<dbReference type="EMBL" id="VWXF01000009">
    <property type="protein sequence ID" value="NIF23693.1"/>
    <property type="molecule type" value="Genomic_DNA"/>
</dbReference>
<dbReference type="RefSeq" id="WP_167017138.1">
    <property type="nucleotide sequence ID" value="NZ_VWXF01000009.1"/>
</dbReference>
<dbReference type="Gene3D" id="3.90.1720.10">
    <property type="entry name" value="endopeptidase domain like (from Nostoc punctiforme)"/>
    <property type="match status" value="1"/>
</dbReference>
<sequence>MWSTPRAIAYARQHALSRSHGKCAHFVTDALKHGGAQLQLTPFAKDMGRNLIAAGFTAISGNPQPGDVAVIQPIPGHPYGHACIYDGREWISDFVQRTMYPGPGYRAVHPGYVIYRHN</sequence>